<dbReference type="Proteomes" id="UP000352698">
    <property type="component" value="Unassembled WGS sequence"/>
</dbReference>
<reference evidence="9 11" key="2">
    <citation type="submission" date="2019-05" db="EMBL/GenBank/DDBJ databases">
        <authorList>
            <consortium name="Pathogen Informatics"/>
        </authorList>
    </citation>
    <scope>NUCLEOTIDE SEQUENCE [LARGE SCALE GENOMIC DNA]</scope>
    <source>
        <strain evidence="9 11">NCTC12204</strain>
    </source>
</reference>
<evidence type="ECO:0000313" key="8">
    <source>
        <dbReference type="EMBL" id="RBT70417.1"/>
    </source>
</evidence>
<dbReference type="PANTHER" id="PTHR38459:SF5">
    <property type="entry name" value="CELL WALL TEICHOIC ACID GLYCOSYLATION PROTEIN GTCA"/>
    <property type="match status" value="1"/>
</dbReference>
<dbReference type="EMBL" id="CABEEP010000001">
    <property type="protein sequence ID" value="VTQ62013.1"/>
    <property type="molecule type" value="Genomic_DNA"/>
</dbReference>
<sequence length="154" mass="18112">MNFYYRVRQFLEEKGYWEIFIYLFFGGLATVVNIVTFAIALQMLHLSMPIANTISWICSVLFAFVTNKLWVFHSKSPNFFHLVIEFSKFLFYRILSYGMDMGSMLLLIQVMHTNDYVAKIITQVIVVVANYVFSKLFIFKGTTIIEEELPEKEK</sequence>
<dbReference type="Proteomes" id="UP000253498">
    <property type="component" value="Unassembled WGS sequence"/>
</dbReference>
<dbReference type="InterPro" id="IPR007267">
    <property type="entry name" value="GtrA_DPMS_TM"/>
</dbReference>
<feature type="transmembrane region" description="Helical" evidence="6">
    <location>
        <begin position="90"/>
        <end position="110"/>
    </location>
</feature>
<gene>
    <name evidence="8" type="ORF">EB03_00268</name>
    <name evidence="9" type="ORF">NCTC12204_00915</name>
</gene>
<dbReference type="Pfam" id="PF04138">
    <property type="entry name" value="GtrA_DPMS_TM"/>
    <property type="match status" value="1"/>
</dbReference>
<evidence type="ECO:0000313" key="10">
    <source>
        <dbReference type="Proteomes" id="UP000253498"/>
    </source>
</evidence>
<dbReference type="PANTHER" id="PTHR38459">
    <property type="entry name" value="PROPHAGE BACTOPRENOL-LINKED GLUCOSE TRANSLOCASE HOMOLOG"/>
    <property type="match status" value="1"/>
</dbReference>
<proteinExistence type="inferred from homology"/>
<reference evidence="8 10" key="1">
    <citation type="submission" date="2015-06" db="EMBL/GenBank/DDBJ databases">
        <title>The Genome Sequence of Enterococcus hirae 88EA1.</title>
        <authorList>
            <consortium name="The Broad Institute Genomics Platform"/>
            <consortium name="The Broad Institute Genome Sequencing Center for Infectious Disease"/>
            <person name="Earl A.M."/>
            <person name="Van Tyne D."/>
            <person name="Lebreton F."/>
            <person name="Saavedra J.T."/>
            <person name="Gilmore M.S."/>
            <person name="Manson McGuire A."/>
            <person name="Clock S."/>
            <person name="Crupain M."/>
            <person name="Rangan U."/>
            <person name="Young S."/>
            <person name="Abouelleil A."/>
            <person name="Cao P."/>
            <person name="Chapman S.B."/>
            <person name="Griggs A."/>
            <person name="Priest M."/>
            <person name="Shea T."/>
            <person name="Wortman J."/>
            <person name="Nusbaum C."/>
            <person name="Birren B."/>
        </authorList>
    </citation>
    <scope>NUCLEOTIDE SEQUENCE [LARGE SCALE GENOMIC DNA]</scope>
    <source>
        <strain evidence="8 10">88EA1</strain>
    </source>
</reference>
<organism evidence="9 11">
    <name type="scientific">Enterococcus hirae</name>
    <dbReference type="NCBI Taxonomy" id="1354"/>
    <lineage>
        <taxon>Bacteria</taxon>
        <taxon>Bacillati</taxon>
        <taxon>Bacillota</taxon>
        <taxon>Bacilli</taxon>
        <taxon>Lactobacillales</taxon>
        <taxon>Enterococcaceae</taxon>
        <taxon>Enterococcus</taxon>
    </lineage>
</organism>
<comment type="caution">
    <text evidence="9">The sequence shown here is derived from an EMBL/GenBank/DDBJ whole genome shotgun (WGS) entry which is preliminary data.</text>
</comment>
<dbReference type="GeneID" id="56788041"/>
<evidence type="ECO:0000256" key="5">
    <source>
        <dbReference type="ARBA" id="ARBA00023136"/>
    </source>
</evidence>
<evidence type="ECO:0000313" key="9">
    <source>
        <dbReference type="EMBL" id="VTQ62013.1"/>
    </source>
</evidence>
<evidence type="ECO:0000256" key="6">
    <source>
        <dbReference type="SAM" id="Phobius"/>
    </source>
</evidence>
<evidence type="ECO:0000256" key="1">
    <source>
        <dbReference type="ARBA" id="ARBA00004141"/>
    </source>
</evidence>
<comment type="similarity">
    <text evidence="2">Belongs to the GtrA family.</text>
</comment>
<evidence type="ECO:0000256" key="3">
    <source>
        <dbReference type="ARBA" id="ARBA00022692"/>
    </source>
</evidence>
<evidence type="ECO:0000259" key="7">
    <source>
        <dbReference type="Pfam" id="PF04138"/>
    </source>
</evidence>
<name>A0A1V8X9G5_ENTHR</name>
<keyword evidence="3 6" id="KW-0812">Transmembrane</keyword>
<keyword evidence="4 6" id="KW-1133">Transmembrane helix</keyword>
<comment type="subcellular location">
    <subcellularLocation>
        <location evidence="1">Membrane</location>
        <topology evidence="1">Multi-pass membrane protein</topology>
    </subcellularLocation>
</comment>
<dbReference type="AlphaFoldDB" id="A0A1V8X9G5"/>
<feature type="transmembrane region" description="Helical" evidence="6">
    <location>
        <begin position="116"/>
        <end position="133"/>
    </location>
</feature>
<accession>A0A1V8X9G5</accession>
<evidence type="ECO:0000256" key="2">
    <source>
        <dbReference type="ARBA" id="ARBA00009399"/>
    </source>
</evidence>
<protein>
    <submittedName>
        <fullName evidence="9">Teichoic acid glycosylation protein</fullName>
    </submittedName>
</protein>
<feature type="transmembrane region" description="Helical" evidence="6">
    <location>
        <begin position="20"/>
        <end position="44"/>
    </location>
</feature>
<dbReference type="RefSeq" id="WP_010719713.1">
    <property type="nucleotide sequence ID" value="NZ_AP027299.1"/>
</dbReference>
<evidence type="ECO:0000256" key="4">
    <source>
        <dbReference type="ARBA" id="ARBA00022989"/>
    </source>
</evidence>
<dbReference type="STRING" id="1354.A6P53_03760"/>
<feature type="transmembrane region" description="Helical" evidence="6">
    <location>
        <begin position="50"/>
        <end position="70"/>
    </location>
</feature>
<dbReference type="GO" id="GO:0000271">
    <property type="term" value="P:polysaccharide biosynthetic process"/>
    <property type="evidence" value="ECO:0007669"/>
    <property type="project" value="InterPro"/>
</dbReference>
<keyword evidence="5 6" id="KW-0472">Membrane</keyword>
<dbReference type="GO" id="GO:0005886">
    <property type="term" value="C:plasma membrane"/>
    <property type="evidence" value="ECO:0007669"/>
    <property type="project" value="TreeGrafter"/>
</dbReference>
<evidence type="ECO:0000313" key="11">
    <source>
        <dbReference type="Proteomes" id="UP000352698"/>
    </source>
</evidence>
<dbReference type="EMBL" id="LESJ01000002">
    <property type="protein sequence ID" value="RBT70417.1"/>
    <property type="molecule type" value="Genomic_DNA"/>
</dbReference>
<feature type="domain" description="GtrA/DPMS transmembrane" evidence="7">
    <location>
        <begin position="22"/>
        <end position="139"/>
    </location>
</feature>
<dbReference type="InterPro" id="IPR051401">
    <property type="entry name" value="GtrA_CellWall_Glycosyl"/>
</dbReference>